<name>A0ABR4AVV4_9LECA</name>
<keyword evidence="2" id="KW-1185">Reference proteome</keyword>
<accession>A0ABR4AVV4</accession>
<evidence type="ECO:0000313" key="2">
    <source>
        <dbReference type="Proteomes" id="UP001590950"/>
    </source>
</evidence>
<dbReference type="Proteomes" id="UP001590950">
    <property type="component" value="Unassembled WGS sequence"/>
</dbReference>
<organism evidence="1 2">
    <name type="scientific">Stereocaulon virgatum</name>
    <dbReference type="NCBI Taxonomy" id="373712"/>
    <lineage>
        <taxon>Eukaryota</taxon>
        <taxon>Fungi</taxon>
        <taxon>Dikarya</taxon>
        <taxon>Ascomycota</taxon>
        <taxon>Pezizomycotina</taxon>
        <taxon>Lecanoromycetes</taxon>
        <taxon>OSLEUM clade</taxon>
        <taxon>Lecanoromycetidae</taxon>
        <taxon>Lecanorales</taxon>
        <taxon>Lecanorineae</taxon>
        <taxon>Stereocaulaceae</taxon>
        <taxon>Stereocaulon</taxon>
    </lineage>
</organism>
<reference evidence="1 2" key="1">
    <citation type="submission" date="2024-09" db="EMBL/GenBank/DDBJ databases">
        <title>Rethinking Asexuality: The Enigmatic Case of Functional Sexual Genes in Lepraria (Stereocaulaceae).</title>
        <authorList>
            <person name="Doellman M."/>
            <person name="Sun Y."/>
            <person name="Barcenas-Pena A."/>
            <person name="Lumbsch H.T."/>
            <person name="Grewe F."/>
        </authorList>
    </citation>
    <scope>NUCLEOTIDE SEQUENCE [LARGE SCALE GENOMIC DNA]</scope>
    <source>
        <strain evidence="1 2">Mercado 3170</strain>
    </source>
</reference>
<dbReference type="EMBL" id="JBEFKJ010000002">
    <property type="protein sequence ID" value="KAL2047618.1"/>
    <property type="molecule type" value="Genomic_DNA"/>
</dbReference>
<proteinExistence type="predicted"/>
<protein>
    <submittedName>
        <fullName evidence="1">Uncharacterized protein</fullName>
    </submittedName>
</protein>
<evidence type="ECO:0000313" key="1">
    <source>
        <dbReference type="EMBL" id="KAL2047618.1"/>
    </source>
</evidence>
<sequence>MEYSMFGTVFQDIPEGRSAIIRCLTGGSLMALRKAIGFWLSENEKKTHLSLLWDVFENMNWTEDADGVIVMGRGLDYRQAEAQIRDSALIHCQKLVPFMIMIRAPVDYETLVPWIKQVLSNVMRSTRMSIMERNQCQNRRESRPIATIEGFAAGIEISVPITVLTHEIPQDQLGTATVDWTIAMSIFQPTLKDVTRIAIAKVEWNKVQYETTAVITYKTVDTLRFIISGPPFMTNVSLILGSPLKGPRCDWPDKPQIFIRVVNGYDRSLMYDEEWAALKLQNGREGW</sequence>
<gene>
    <name evidence="1" type="ORF">N7G274_000660</name>
</gene>
<comment type="caution">
    <text evidence="1">The sequence shown here is derived from an EMBL/GenBank/DDBJ whole genome shotgun (WGS) entry which is preliminary data.</text>
</comment>